<dbReference type="EMBL" id="ATBB01000562">
    <property type="protein sequence ID" value="EQC54510.1"/>
    <property type="molecule type" value="Genomic_DNA"/>
</dbReference>
<dbReference type="PATRIC" id="fig|1234876.3.peg.2318"/>
<dbReference type="InterPro" id="IPR005053">
    <property type="entry name" value="MobA_MobL"/>
</dbReference>
<evidence type="ECO:0000313" key="5">
    <source>
        <dbReference type="Proteomes" id="UP000015854"/>
    </source>
</evidence>
<accession>T0RYQ1</accession>
<evidence type="ECO:0000256" key="1">
    <source>
        <dbReference type="ARBA" id="ARBA00010873"/>
    </source>
</evidence>
<dbReference type="Proteomes" id="UP000015854">
    <property type="component" value="Unassembled WGS sequence"/>
</dbReference>
<comment type="caution">
    <text evidence="4">The sequence shown here is derived from an EMBL/GenBank/DDBJ whole genome shotgun (WGS) entry which is preliminary data.</text>
</comment>
<organism evidence="4 5">
    <name type="scientific">Lactococcus cremoris subsp. cremoris TIFN6</name>
    <dbReference type="NCBI Taxonomy" id="1234876"/>
    <lineage>
        <taxon>Bacteria</taxon>
        <taxon>Bacillati</taxon>
        <taxon>Bacillota</taxon>
        <taxon>Bacilli</taxon>
        <taxon>Lactobacillales</taxon>
        <taxon>Streptococcaceae</taxon>
        <taxon>Lactococcus</taxon>
        <taxon>Lactococcus cremoris subsp. cremoris</taxon>
    </lineage>
</organism>
<feature type="domain" description="MobA/MobL protein" evidence="3">
    <location>
        <begin position="17"/>
        <end position="77"/>
    </location>
</feature>
<comment type="similarity">
    <text evidence="1">Belongs to the MobA/MobL family.</text>
</comment>
<reference evidence="4 5" key="1">
    <citation type="journal article" date="2013" name="ISME J.">
        <title>Multifactorial diversity sustains microbial community stability.</title>
        <authorList>
            <person name="Erkus O."/>
            <person name="de Jager V.C."/>
            <person name="Spus M."/>
            <person name="van Alen-Boerrigter I.J."/>
            <person name="van Rijswijck I.M."/>
            <person name="Hazelwood L."/>
            <person name="Janssen P.W."/>
            <person name="van Hijum S.A."/>
            <person name="Kleerebezem M."/>
            <person name="Smid E.J."/>
        </authorList>
    </citation>
    <scope>NUCLEOTIDE SEQUENCE [LARGE SCALE GENOMIC DNA]</scope>
    <source>
        <strain evidence="4 5">TIFN6</strain>
    </source>
</reference>
<dbReference type="AlphaFoldDB" id="T0RYQ1"/>
<keyword evidence="2" id="KW-0184">Conjugation</keyword>
<evidence type="ECO:0000259" key="3">
    <source>
        <dbReference type="Pfam" id="PF03389"/>
    </source>
</evidence>
<evidence type="ECO:0000313" key="4">
    <source>
        <dbReference type="EMBL" id="EQC54510.1"/>
    </source>
</evidence>
<dbReference type="Gene3D" id="3.30.930.30">
    <property type="match status" value="1"/>
</dbReference>
<proteinExistence type="inferred from homology"/>
<name>T0RYQ1_LACLC</name>
<evidence type="ECO:0000256" key="2">
    <source>
        <dbReference type="ARBA" id="ARBA00022971"/>
    </source>
</evidence>
<protein>
    <recommendedName>
        <fullName evidence="3">MobA/MobL protein domain-containing protein</fullName>
    </recommendedName>
</protein>
<gene>
    <name evidence="4" type="ORF">LLT6_14715</name>
</gene>
<sequence>MAIYHFEAKVISRGKGQSAIASASYRSGEKLYSERYNKFNFYGRSVAPKTFILKPSNAPDWTLNRQKLWNEVEKNRKIKK</sequence>
<dbReference type="Pfam" id="PF03389">
    <property type="entry name" value="MobA_MobL"/>
    <property type="match status" value="1"/>
</dbReference>